<reference evidence="1" key="2">
    <citation type="journal article" date="2015" name="Fish Shellfish Immunol.">
        <title>Early steps in the European eel (Anguilla anguilla)-Vibrio vulnificus interaction in the gills: Role of the RtxA13 toxin.</title>
        <authorList>
            <person name="Callol A."/>
            <person name="Pajuelo D."/>
            <person name="Ebbesson L."/>
            <person name="Teles M."/>
            <person name="MacKenzie S."/>
            <person name="Amaro C."/>
        </authorList>
    </citation>
    <scope>NUCLEOTIDE SEQUENCE</scope>
</reference>
<protein>
    <submittedName>
        <fullName evidence="1">Uncharacterized protein</fullName>
    </submittedName>
</protein>
<evidence type="ECO:0000313" key="1">
    <source>
        <dbReference type="EMBL" id="JAH47993.1"/>
    </source>
</evidence>
<proteinExistence type="predicted"/>
<dbReference type="AlphaFoldDB" id="A0A0E9T5P5"/>
<organism evidence="1">
    <name type="scientific">Anguilla anguilla</name>
    <name type="common">European freshwater eel</name>
    <name type="synonym">Muraena anguilla</name>
    <dbReference type="NCBI Taxonomy" id="7936"/>
    <lineage>
        <taxon>Eukaryota</taxon>
        <taxon>Metazoa</taxon>
        <taxon>Chordata</taxon>
        <taxon>Craniata</taxon>
        <taxon>Vertebrata</taxon>
        <taxon>Euteleostomi</taxon>
        <taxon>Actinopterygii</taxon>
        <taxon>Neopterygii</taxon>
        <taxon>Teleostei</taxon>
        <taxon>Anguilliformes</taxon>
        <taxon>Anguillidae</taxon>
        <taxon>Anguilla</taxon>
    </lineage>
</organism>
<sequence>MYYKEALKDLIWYLGQISKLTLSICLTNLPQCS</sequence>
<name>A0A0E9T5P5_ANGAN</name>
<dbReference type="EMBL" id="GBXM01060584">
    <property type="protein sequence ID" value="JAH47993.1"/>
    <property type="molecule type" value="Transcribed_RNA"/>
</dbReference>
<accession>A0A0E9T5P5</accession>
<reference evidence="1" key="1">
    <citation type="submission" date="2014-11" db="EMBL/GenBank/DDBJ databases">
        <authorList>
            <person name="Amaro Gonzalez C."/>
        </authorList>
    </citation>
    <scope>NUCLEOTIDE SEQUENCE</scope>
</reference>